<keyword evidence="5" id="KW-1133">Transmembrane helix</keyword>
<keyword evidence="4" id="KW-0571">Peptide transport</keyword>
<evidence type="ECO:0000256" key="3">
    <source>
        <dbReference type="ARBA" id="ARBA00022692"/>
    </source>
</evidence>
<dbReference type="PROSITE" id="PS01023">
    <property type="entry name" value="PTR2_2"/>
    <property type="match status" value="1"/>
</dbReference>
<dbReference type="SUPFAM" id="SSF103473">
    <property type="entry name" value="MFS general substrate transporter"/>
    <property type="match status" value="2"/>
</dbReference>
<evidence type="ECO:0000256" key="7">
    <source>
        <dbReference type="RuleBase" id="RU003755"/>
    </source>
</evidence>
<dbReference type="Gene3D" id="1.20.1250.20">
    <property type="entry name" value="MFS general substrate transporter like domains"/>
    <property type="match status" value="5"/>
</dbReference>
<dbReference type="InterPro" id="IPR036259">
    <property type="entry name" value="MFS_trans_sf"/>
</dbReference>
<protein>
    <submittedName>
        <fullName evidence="8">Pept-3</fullName>
    </submittedName>
</protein>
<proteinExistence type="inferred from homology"/>
<gene>
    <name evidence="8" type="primary">WBGene00113228</name>
</gene>
<dbReference type="GO" id="GO:0140206">
    <property type="term" value="P:dipeptide import across plasma membrane"/>
    <property type="evidence" value="ECO:0000318"/>
    <property type="project" value="GO_Central"/>
</dbReference>
<keyword evidence="4" id="KW-0653">Protein transport</keyword>
<reference evidence="8" key="2">
    <citation type="submission" date="2022-06" db="UniProtKB">
        <authorList>
            <consortium name="EnsemblMetazoa"/>
        </authorList>
    </citation>
    <scope>IDENTIFICATION</scope>
    <source>
        <strain evidence="8">PS312</strain>
    </source>
</reference>
<dbReference type="Proteomes" id="UP000005239">
    <property type="component" value="Unassembled WGS sequence"/>
</dbReference>
<keyword evidence="3 7" id="KW-0812">Transmembrane</keyword>
<evidence type="ECO:0000256" key="6">
    <source>
        <dbReference type="ARBA" id="ARBA00023136"/>
    </source>
</evidence>
<dbReference type="GO" id="GO:0071916">
    <property type="term" value="F:dipeptide transmembrane transporter activity"/>
    <property type="evidence" value="ECO:0000318"/>
    <property type="project" value="GO_Central"/>
</dbReference>
<dbReference type="EnsemblMetazoa" id="PPA23674.1">
    <property type="protein sequence ID" value="PPA23674.1"/>
    <property type="gene ID" value="WBGene00113228"/>
</dbReference>
<dbReference type="Pfam" id="PF00854">
    <property type="entry name" value="PTR2"/>
    <property type="match status" value="4"/>
</dbReference>
<dbReference type="OrthoDB" id="205993at2759"/>
<keyword evidence="9" id="KW-1185">Reference proteome</keyword>
<evidence type="ECO:0000256" key="4">
    <source>
        <dbReference type="ARBA" id="ARBA00022856"/>
    </source>
</evidence>
<sequence>MRWKDVLNADMKGVNLRPDDAKLRCVWRAASHLSKICVFHSVFRVLMALFLYHLFTCIAYFTPLLGSVIADSYIGRFKVILYVSIFYVFGHILLSLGAVHTLPTFLRFGLDYGGLLVIAICTGGIKPCVSAFAADQFDESQKEGRAQFFSFFYFAINAENIALRVAKCIGTALRKRCKRESKDENKDWLEYAMPEYTKEMIVSVRSFIDVAIIFMPLILFWALFDQQASTWVIQAQNMNCRVGNLTIMAEQMSFINPLLIIILVPLFEVIIYPFLKKYFNVTPLRKMAIGGIIASLSFVVAGIIQFGVNKTIPIVPQYNQISLWTVDQRNIINSTGSHFLLNGRDRIIESDEYSIGGQLIDMRNYGGKGLVIKKGNNESIVFPFDIEKPKRTMRIYLMVESSNKLYNGTIDAMNSEGEIFNSIQLKTSNTADSNSFFDIKLPIISDGQIHLRYGKDCDDKCENEMLEFGMGSVYIAHLRGTKIELMNVIESNGMNLLWTIPQYVLITMGEILISVTGLEFAYSQASTDMKSVLQIPTTCEIKAMWLLTVCLGNMIDMAISGSHIIHDPSLEFFLYAALMLAVMLVFILLATRYTYKNIVADETNKEVDESKSGINIHSQSTNDTPLEYPKSVLFILGCEFCERFSFYGMKALLTVYLVTEHHLSPSTAVLLYHLFSCIAYLSPLIGSIAADSFIIVHNNVFQTQFILDISDDTKLFFMYPSFMCSVTFFYHSERYPVLIIVCLILFNYLIYNCTGDNRSLFDFTGLIIIALSTGGIKPCVSAFAVDQFRDDQEKLRAQFFSFFYFSINGGALFAILITPILKSRISCFGASTCFPLAFGVPGILMLFALIIFSSGSRSYKKLPPSRSNVALQLISCAITAIRKKCNGEKTLMNGDWMSLASPQHSQLTIQSLRSFLSVSLVFAPIILFWALFDQKGSTWILLARKLNYRIGGLNVIPEQINFLNPLLILILVPIFEGIVYPLARKIVNVTPLRKMATGGILTAISFIMCGFIQLEADRDQPPILRQNQTILHYFDNESIFMDLSEGIYLFRIVERDTLSKSLKERGLNLTGENVEGRGMVLSRVQGRISFCSFGNIKTSDGSKLIFMNDISNMTIHSSASLIINRSFKMCESLNLPSTPGDITVEWTCSKNIQCKSESIATGIGSVQAIQTHDDQLKTKTLVESNQLSIGWMFPQYVVITMGEVMLSVTGMEFACSQSTPSIRSLMQALWLMTVFLGNALDAIISGSHFVSSAASEFFFYASLMLLVMVFFIISAANYTYRPEMKNEITENVEMSETK</sequence>
<evidence type="ECO:0000313" key="9">
    <source>
        <dbReference type="Proteomes" id="UP000005239"/>
    </source>
</evidence>
<organism evidence="8 9">
    <name type="scientific">Pristionchus pacificus</name>
    <name type="common">Parasitic nematode worm</name>
    <dbReference type="NCBI Taxonomy" id="54126"/>
    <lineage>
        <taxon>Eukaryota</taxon>
        <taxon>Metazoa</taxon>
        <taxon>Ecdysozoa</taxon>
        <taxon>Nematoda</taxon>
        <taxon>Chromadorea</taxon>
        <taxon>Rhabditida</taxon>
        <taxon>Rhabditina</taxon>
        <taxon>Diplogasteromorpha</taxon>
        <taxon>Diplogasteroidea</taxon>
        <taxon>Neodiplogasteridae</taxon>
        <taxon>Pristionchus</taxon>
    </lineage>
</organism>
<dbReference type="PROSITE" id="PS01022">
    <property type="entry name" value="PTR2_1"/>
    <property type="match status" value="1"/>
</dbReference>
<evidence type="ECO:0000256" key="5">
    <source>
        <dbReference type="ARBA" id="ARBA00022989"/>
    </source>
</evidence>
<accession>A0A2A6BM39</accession>
<evidence type="ECO:0000256" key="2">
    <source>
        <dbReference type="ARBA" id="ARBA00005982"/>
    </source>
</evidence>
<dbReference type="InterPro" id="IPR000109">
    <property type="entry name" value="POT_fam"/>
</dbReference>
<comment type="subcellular location">
    <subcellularLocation>
        <location evidence="1 7">Membrane</location>
        <topology evidence="1 7">Multi-pass membrane protein</topology>
    </subcellularLocation>
</comment>
<accession>A0A8R1UHA1</accession>
<reference evidence="9" key="1">
    <citation type="journal article" date="2008" name="Nat. Genet.">
        <title>The Pristionchus pacificus genome provides a unique perspective on nematode lifestyle and parasitism.</title>
        <authorList>
            <person name="Dieterich C."/>
            <person name="Clifton S.W."/>
            <person name="Schuster L.N."/>
            <person name="Chinwalla A."/>
            <person name="Delehaunty K."/>
            <person name="Dinkelacker I."/>
            <person name="Fulton L."/>
            <person name="Fulton R."/>
            <person name="Godfrey J."/>
            <person name="Minx P."/>
            <person name="Mitreva M."/>
            <person name="Roeseler W."/>
            <person name="Tian H."/>
            <person name="Witte H."/>
            <person name="Yang S.P."/>
            <person name="Wilson R.K."/>
            <person name="Sommer R.J."/>
        </authorList>
    </citation>
    <scope>NUCLEOTIDE SEQUENCE [LARGE SCALE GENOMIC DNA]</scope>
    <source>
        <strain evidence="9">PS312</strain>
    </source>
</reference>
<evidence type="ECO:0000256" key="1">
    <source>
        <dbReference type="ARBA" id="ARBA00004141"/>
    </source>
</evidence>
<dbReference type="GO" id="GO:0005886">
    <property type="term" value="C:plasma membrane"/>
    <property type="evidence" value="ECO:0000318"/>
    <property type="project" value="GO_Central"/>
</dbReference>
<evidence type="ECO:0000313" key="8">
    <source>
        <dbReference type="EnsemblMetazoa" id="PPA23674.1"/>
    </source>
</evidence>
<dbReference type="InterPro" id="IPR018456">
    <property type="entry name" value="PTR2_symporter_CS"/>
</dbReference>
<keyword evidence="7" id="KW-0813">Transport</keyword>
<name>A0A2A6BM39_PRIPA</name>
<comment type="similarity">
    <text evidence="2 7">Belongs to the major facilitator superfamily. Proton-dependent oligopeptide transporter (POT/PTR) (TC 2.A.17) family.</text>
</comment>
<dbReference type="PANTHER" id="PTHR11654">
    <property type="entry name" value="OLIGOPEPTIDE TRANSPORTER-RELATED"/>
    <property type="match status" value="1"/>
</dbReference>
<keyword evidence="6" id="KW-0472">Membrane</keyword>
<dbReference type="GO" id="GO:0016324">
    <property type="term" value="C:apical plasma membrane"/>
    <property type="evidence" value="ECO:0000318"/>
    <property type="project" value="GO_Central"/>
</dbReference>